<name>A0A654TUL0_MYCTX</name>
<sequence>MAASSSLSVVLTTTVTGNPRCCPSSPEANNPRSPASKPSWCRWAWLRVSRRTASASGVSSTTGVWSSGLHAPGAASLANTASMVARNSGVSRPLIRDIPSNSCLPIVMPRLRARSWSEKLPSGCSQSISCVARPCR</sequence>
<evidence type="ECO:0000256" key="1">
    <source>
        <dbReference type="SAM" id="MobiDB-lite"/>
    </source>
</evidence>
<protein>
    <submittedName>
        <fullName evidence="2">Uncharacterized protein</fullName>
    </submittedName>
</protein>
<feature type="region of interest" description="Disordered" evidence="1">
    <location>
        <begin position="18"/>
        <end position="38"/>
    </location>
</feature>
<dbReference type="Proteomes" id="UP000046947">
    <property type="component" value="Unassembled WGS sequence"/>
</dbReference>
<evidence type="ECO:0000313" key="3">
    <source>
        <dbReference type="Proteomes" id="UP000046947"/>
    </source>
</evidence>
<proteinExistence type="predicted"/>
<dbReference type="AlphaFoldDB" id="A0A654TUL0"/>
<reference evidence="2 3" key="1">
    <citation type="submission" date="2015-03" db="EMBL/GenBank/DDBJ databases">
        <authorList>
            <consortium name="Pathogen Informatics"/>
        </authorList>
    </citation>
    <scope>NUCLEOTIDE SEQUENCE [LARGE SCALE GENOMIC DNA]</scope>
    <source>
        <strain evidence="2 3">H09601792</strain>
    </source>
</reference>
<accession>A0A654TUL0</accession>
<organism evidence="2 3">
    <name type="scientific">Mycobacterium tuberculosis</name>
    <dbReference type="NCBI Taxonomy" id="1773"/>
    <lineage>
        <taxon>Bacteria</taxon>
        <taxon>Bacillati</taxon>
        <taxon>Actinomycetota</taxon>
        <taxon>Actinomycetes</taxon>
        <taxon>Mycobacteriales</taxon>
        <taxon>Mycobacteriaceae</taxon>
        <taxon>Mycobacterium</taxon>
        <taxon>Mycobacterium tuberculosis complex</taxon>
    </lineage>
</organism>
<evidence type="ECO:0000313" key="2">
    <source>
        <dbReference type="EMBL" id="CFE85060.1"/>
    </source>
</evidence>
<gene>
    <name evidence="2" type="ORF">ERS007688_04533</name>
</gene>
<dbReference type="EMBL" id="CFOH01001422">
    <property type="protein sequence ID" value="CFE85060.1"/>
    <property type="molecule type" value="Genomic_DNA"/>
</dbReference>